<gene>
    <name evidence="2" type="ORF">PR048_022990</name>
</gene>
<evidence type="ECO:0000313" key="3">
    <source>
        <dbReference type="Proteomes" id="UP001159363"/>
    </source>
</evidence>
<dbReference type="EMBL" id="JARBHB010000009">
    <property type="protein sequence ID" value="KAJ8875099.1"/>
    <property type="molecule type" value="Genomic_DNA"/>
</dbReference>
<dbReference type="Proteomes" id="UP001159363">
    <property type="component" value="Chromosome 8"/>
</dbReference>
<feature type="compositionally biased region" description="Basic and acidic residues" evidence="1">
    <location>
        <begin position="432"/>
        <end position="445"/>
    </location>
</feature>
<accession>A0ABQ9GSX5</accession>
<name>A0ABQ9GSX5_9NEOP</name>
<evidence type="ECO:0000313" key="2">
    <source>
        <dbReference type="EMBL" id="KAJ8875099.1"/>
    </source>
</evidence>
<proteinExistence type="predicted"/>
<organism evidence="2 3">
    <name type="scientific">Dryococelus australis</name>
    <dbReference type="NCBI Taxonomy" id="614101"/>
    <lineage>
        <taxon>Eukaryota</taxon>
        <taxon>Metazoa</taxon>
        <taxon>Ecdysozoa</taxon>
        <taxon>Arthropoda</taxon>
        <taxon>Hexapoda</taxon>
        <taxon>Insecta</taxon>
        <taxon>Pterygota</taxon>
        <taxon>Neoptera</taxon>
        <taxon>Polyneoptera</taxon>
        <taxon>Phasmatodea</taxon>
        <taxon>Verophasmatodea</taxon>
        <taxon>Anareolatae</taxon>
        <taxon>Phasmatidae</taxon>
        <taxon>Eurycanthinae</taxon>
        <taxon>Dryococelus</taxon>
    </lineage>
</organism>
<comment type="caution">
    <text evidence="2">The sequence shown here is derived from an EMBL/GenBank/DDBJ whole genome shotgun (WGS) entry which is preliminary data.</text>
</comment>
<sequence>MSIVINRIQEEELLERALPDHLHHCTKSSQGQNYKLDGDCKINLHRNDDLVSCSSGALIPSDEQLSAGEHVIGNVFCVQNGGAVIASDEFTTMICACDMQVVAQRIAGQAVASARRCMIMGDVGWWRGRPRYRERERESKDKWMVMELRGEHTLDAPLPPWARCWPPKLSTSSAGRQLFWTLAAAGVPTPCWLACRREVCCRECWYQASVVMRGGVGEAALYSFLAPAIDQLAADCRAWWTEASCVVATANEHTAEAPVCRGLRSLAYRNSRNFPIPINDVPAFVQKRDEKPLWRYRSRSRQAAIELAASRIRREALLPWVRAASQRALRREDLELKRAQYRVPTPHCTLPCMNEMPFRLRGDFRVWELCRTMPLVGGFSRGSHVPPPGPYIPALLHTHLTSPSLALKTSMVNARNEKKSRAIWSSAGMKGGGEREIPRKPADQRHRPRRFPLRGVTPPGIEPGSPRWEASSLTAKPLLPPKITYFHDNRKIGHSAAELILLAQEISEACQTYSRPMSEVGQVLLREVCRPLVASVPRGDRKRVDPSVFPTAPQRCTAGTGARLPCRLRPRTTLGRSGRAVKLLASHQGEPSSIPGRLIPDFPKWKSCQTMPLVGGFSRGYPVYPPFHSGAAPFSSRFALIGSQDHDVKGRPTFFTHSMHIIIILESKTLRSAYCTDDNESTRTWFCCDRCYVIILRCVLGAAVTTHLSPRRAQFPARSNRDFRMWESCRTIPLVGGFSRGSPVSPAPSFRRRSIFTSITLIGSQNLDVKVATWLKEL</sequence>
<keyword evidence="3" id="KW-1185">Reference proteome</keyword>
<reference evidence="2 3" key="1">
    <citation type="submission" date="2023-02" db="EMBL/GenBank/DDBJ databases">
        <title>LHISI_Scaffold_Assembly.</title>
        <authorList>
            <person name="Stuart O.P."/>
            <person name="Cleave R."/>
            <person name="Magrath M.J.L."/>
            <person name="Mikheyev A.S."/>
        </authorList>
    </citation>
    <scope>NUCLEOTIDE SEQUENCE [LARGE SCALE GENOMIC DNA]</scope>
    <source>
        <strain evidence="2">Daus_M_001</strain>
        <tissue evidence="2">Leg muscle</tissue>
    </source>
</reference>
<evidence type="ECO:0000256" key="1">
    <source>
        <dbReference type="SAM" id="MobiDB-lite"/>
    </source>
</evidence>
<protein>
    <submittedName>
        <fullName evidence="2">Uncharacterized protein</fullName>
    </submittedName>
</protein>
<feature type="region of interest" description="Disordered" evidence="1">
    <location>
        <begin position="427"/>
        <end position="471"/>
    </location>
</feature>